<evidence type="ECO:0000313" key="1">
    <source>
        <dbReference type="EMBL" id="MCZ8372964.1"/>
    </source>
</evidence>
<accession>A0ABT4PIU1</accession>
<dbReference type="RefSeq" id="WP_269878262.1">
    <property type="nucleotide sequence ID" value="NZ_JAPZVM010000007.1"/>
</dbReference>
<evidence type="ECO:0000313" key="2">
    <source>
        <dbReference type="Proteomes" id="UP001141933"/>
    </source>
</evidence>
<name>A0ABT4PIU1_9BACT</name>
<reference evidence="1" key="1">
    <citation type="submission" date="2022-12" db="EMBL/GenBank/DDBJ databases">
        <title>Phocaeicola acetigenes sp. nov., isolated feces from a healthy human.</title>
        <authorList>
            <person name="Do H."/>
            <person name="Ha Y.B."/>
            <person name="Kim J.-S."/>
            <person name="Suh M.K."/>
            <person name="Kim H.S."/>
            <person name="Lee J.-S."/>
        </authorList>
    </citation>
    <scope>NUCLEOTIDE SEQUENCE</scope>
    <source>
        <strain evidence="1">KGMB11183</strain>
    </source>
</reference>
<dbReference type="EMBL" id="JAPZVM010000007">
    <property type="protein sequence ID" value="MCZ8372964.1"/>
    <property type="molecule type" value="Genomic_DNA"/>
</dbReference>
<dbReference type="Proteomes" id="UP001141933">
    <property type="component" value="Unassembled WGS sequence"/>
</dbReference>
<keyword evidence="2" id="KW-1185">Reference proteome</keyword>
<organism evidence="1 2">
    <name type="scientific">Phocaeicola acetigenes</name>
    <dbReference type="NCBI Taxonomy" id="3016083"/>
    <lineage>
        <taxon>Bacteria</taxon>
        <taxon>Pseudomonadati</taxon>
        <taxon>Bacteroidota</taxon>
        <taxon>Bacteroidia</taxon>
        <taxon>Bacteroidales</taxon>
        <taxon>Bacteroidaceae</taxon>
        <taxon>Phocaeicola</taxon>
    </lineage>
</organism>
<sequence length="68" mass="7753">MKKMLCPQCKIAAMYVKNEKGERLLVYVTDEGEVVVKNPEHSLDGYDTSEVFCLGCSWHGSPKRLVKY</sequence>
<gene>
    <name evidence="1" type="ORF">O6P32_09620</name>
</gene>
<comment type="caution">
    <text evidence="1">The sequence shown here is derived from an EMBL/GenBank/DDBJ whole genome shotgun (WGS) entry which is preliminary data.</text>
</comment>
<protein>
    <submittedName>
        <fullName evidence="1">Uncharacterized protein</fullName>
    </submittedName>
</protein>
<proteinExistence type="predicted"/>